<feature type="region of interest" description="Disordered" evidence="1">
    <location>
        <begin position="204"/>
        <end position="232"/>
    </location>
</feature>
<feature type="compositionally biased region" description="Low complexity" evidence="1">
    <location>
        <begin position="207"/>
        <end position="232"/>
    </location>
</feature>
<sequence length="364" mass="37026">MGSRRAFVRRATAALGSLSLIGQAAGSDRTQSSAKTSSNANTGPATRTASQATGQTDRSSAGTTLTASANRTALQAARIPTHLRPLIAELERRLDGVSLTDLEHATGTATVAGATPLAGAAVVTGSLSRSALRAELTDREFTAVAESGDGQPSSRSAERFVDDEFAVALADGAVVLGYDARSATGTRTQSPALTHVDAALESRAGESSLSATATASASATASTPTATTLPRRTTAHELAGTLSGDVVGAGTLDSRTRALLKYALNGASETDALFAVIDAAEAIGTAATVHSADRTTATYGVVADPSQLSTDTVAAALETDREDAASLRNVRVERERGSRLFRATATVDTETALQAHATTVGIER</sequence>
<gene>
    <name evidence="2" type="ORF">C481_05240</name>
</gene>
<dbReference type="AlphaFoldDB" id="M0AZH6"/>
<evidence type="ECO:0000313" key="3">
    <source>
        <dbReference type="Proteomes" id="UP000011554"/>
    </source>
</evidence>
<dbReference type="RefSeq" id="WP_006108055.1">
    <property type="nucleotide sequence ID" value="NZ_AOIO01000017.1"/>
</dbReference>
<keyword evidence="3" id="KW-1185">Reference proteome</keyword>
<name>M0AZH6_NATA1</name>
<feature type="compositionally biased region" description="Polar residues" evidence="1">
    <location>
        <begin position="28"/>
        <end position="63"/>
    </location>
</feature>
<dbReference type="Proteomes" id="UP000011554">
    <property type="component" value="Unassembled WGS sequence"/>
</dbReference>
<reference evidence="2 3" key="1">
    <citation type="journal article" date="2014" name="PLoS Genet.">
        <title>Phylogenetically driven sequencing of extremely halophilic archaea reveals strategies for static and dynamic osmo-response.</title>
        <authorList>
            <person name="Becker E.A."/>
            <person name="Seitzer P.M."/>
            <person name="Tritt A."/>
            <person name="Larsen D."/>
            <person name="Krusor M."/>
            <person name="Yao A.I."/>
            <person name="Wu D."/>
            <person name="Madern D."/>
            <person name="Eisen J.A."/>
            <person name="Darling A.E."/>
            <person name="Facciotti M.T."/>
        </authorList>
    </citation>
    <scope>NUCLEOTIDE SEQUENCE [LARGE SCALE GENOMIC DNA]</scope>
    <source>
        <strain evidence="2 3">DSM 12278</strain>
    </source>
</reference>
<dbReference type="EMBL" id="AOIO01000017">
    <property type="protein sequence ID" value="ELZ03373.1"/>
    <property type="molecule type" value="Genomic_DNA"/>
</dbReference>
<organism evidence="2 3">
    <name type="scientific">Natrialba asiatica (strain ATCC 700177 / DSM 12278 / JCM 9576 / FERM P-10747 / NBRC 102637 / 172P1)</name>
    <dbReference type="NCBI Taxonomy" id="29540"/>
    <lineage>
        <taxon>Archaea</taxon>
        <taxon>Methanobacteriati</taxon>
        <taxon>Methanobacteriota</taxon>
        <taxon>Stenosarchaea group</taxon>
        <taxon>Halobacteria</taxon>
        <taxon>Halobacteriales</taxon>
        <taxon>Natrialbaceae</taxon>
        <taxon>Natrialba</taxon>
    </lineage>
</organism>
<proteinExistence type="predicted"/>
<accession>M0AZH6</accession>
<evidence type="ECO:0000313" key="2">
    <source>
        <dbReference type="EMBL" id="ELZ03373.1"/>
    </source>
</evidence>
<dbReference type="eggNOG" id="arCOG06407">
    <property type="taxonomic scope" value="Archaea"/>
</dbReference>
<dbReference type="PATRIC" id="fig|29540.5.peg.1061"/>
<protein>
    <submittedName>
        <fullName evidence="2">Uncharacterized protein</fullName>
    </submittedName>
</protein>
<feature type="region of interest" description="Disordered" evidence="1">
    <location>
        <begin position="24"/>
        <end position="63"/>
    </location>
</feature>
<dbReference type="PROSITE" id="PS51318">
    <property type="entry name" value="TAT"/>
    <property type="match status" value="1"/>
</dbReference>
<evidence type="ECO:0000256" key="1">
    <source>
        <dbReference type="SAM" id="MobiDB-lite"/>
    </source>
</evidence>
<dbReference type="OrthoDB" id="170534at2157"/>
<dbReference type="InterPro" id="IPR006311">
    <property type="entry name" value="TAT_signal"/>
</dbReference>
<comment type="caution">
    <text evidence="2">The sequence shown here is derived from an EMBL/GenBank/DDBJ whole genome shotgun (WGS) entry which is preliminary data.</text>
</comment>